<dbReference type="PANTHER" id="PTHR37784:SF2">
    <property type="entry name" value="HIGH-OSMOLARITY-INDUCED TRANSCRIPTION PROTEIN 1"/>
    <property type="match status" value="1"/>
</dbReference>
<protein>
    <recommendedName>
        <fullName evidence="1">Transcription activator GCR1-like domain-containing protein</fullName>
    </recommendedName>
</protein>
<accession>A0A225VXG4</accession>
<evidence type="ECO:0000313" key="3">
    <source>
        <dbReference type="Proteomes" id="UP000198211"/>
    </source>
</evidence>
<dbReference type="AlphaFoldDB" id="A0A225VXG4"/>
<dbReference type="GO" id="GO:0000978">
    <property type="term" value="F:RNA polymerase II cis-regulatory region sequence-specific DNA binding"/>
    <property type="evidence" value="ECO:0007669"/>
    <property type="project" value="TreeGrafter"/>
</dbReference>
<dbReference type="Pfam" id="PF12550">
    <property type="entry name" value="GCR1_C"/>
    <property type="match status" value="1"/>
</dbReference>
<keyword evidence="3" id="KW-1185">Reference proteome</keyword>
<feature type="domain" description="Transcription activator GCR1-like" evidence="1">
    <location>
        <begin position="2"/>
        <end position="75"/>
    </location>
</feature>
<evidence type="ECO:0000313" key="2">
    <source>
        <dbReference type="EMBL" id="OWZ10042.1"/>
    </source>
</evidence>
<name>A0A225VXG4_9STRA</name>
<dbReference type="InterPro" id="IPR022210">
    <property type="entry name" value="TF_GCR1-like"/>
</dbReference>
<dbReference type="GO" id="GO:0000981">
    <property type="term" value="F:DNA-binding transcription factor activity, RNA polymerase II-specific"/>
    <property type="evidence" value="ECO:0007669"/>
    <property type="project" value="TreeGrafter"/>
</dbReference>
<dbReference type="STRING" id="4795.A0A225VXG4"/>
<dbReference type="PANTHER" id="PTHR37784">
    <property type="entry name" value="PROTEIN MSN1"/>
    <property type="match status" value="1"/>
</dbReference>
<proteinExistence type="predicted"/>
<gene>
    <name evidence="2" type="ORF">PHMEG_00017168</name>
</gene>
<dbReference type="OrthoDB" id="4325529at2759"/>
<dbReference type="GO" id="GO:0060963">
    <property type="term" value="P:positive regulation of ribosomal protein gene transcription by RNA polymerase II"/>
    <property type="evidence" value="ECO:0007669"/>
    <property type="project" value="TreeGrafter"/>
</dbReference>
<organism evidence="2 3">
    <name type="scientific">Phytophthora megakarya</name>
    <dbReference type="NCBI Taxonomy" id="4795"/>
    <lineage>
        <taxon>Eukaryota</taxon>
        <taxon>Sar</taxon>
        <taxon>Stramenopiles</taxon>
        <taxon>Oomycota</taxon>
        <taxon>Peronosporomycetes</taxon>
        <taxon>Peronosporales</taxon>
        <taxon>Peronosporaceae</taxon>
        <taxon>Phytophthora</taxon>
    </lineage>
</organism>
<dbReference type="Proteomes" id="UP000198211">
    <property type="component" value="Unassembled WGS sequence"/>
</dbReference>
<evidence type="ECO:0000259" key="1">
    <source>
        <dbReference type="Pfam" id="PF12550"/>
    </source>
</evidence>
<dbReference type="InterPro" id="IPR052146">
    <property type="entry name" value="HOT1"/>
</dbReference>
<sequence length="95" mass="11248">MICKISSVQDLWTEWHEGVMNLPSIEYLETTFITKQRSSAQESKFFSRRLYVINYVRKLVNDGIPVELAINKSDTERDRRSIDGFSKWLRSKNFV</sequence>
<reference evidence="3" key="1">
    <citation type="submission" date="2017-03" db="EMBL/GenBank/DDBJ databases">
        <title>Phytopthora megakarya and P. palmivora, two closely related causual agents of cacao black pod achieved similar genome size and gene model numbers by different mechanisms.</title>
        <authorList>
            <person name="Ali S."/>
            <person name="Shao J."/>
            <person name="Larry D.J."/>
            <person name="Kronmiller B."/>
            <person name="Shen D."/>
            <person name="Strem M.D."/>
            <person name="Melnick R.L."/>
            <person name="Guiltinan M.J."/>
            <person name="Tyler B.M."/>
            <person name="Meinhardt L.W."/>
            <person name="Bailey B.A."/>
        </authorList>
    </citation>
    <scope>NUCLEOTIDE SEQUENCE [LARGE SCALE GENOMIC DNA]</scope>
    <source>
        <strain evidence="3">zdho120</strain>
    </source>
</reference>
<comment type="caution">
    <text evidence="2">The sequence shown here is derived from an EMBL/GenBank/DDBJ whole genome shotgun (WGS) entry which is preliminary data.</text>
</comment>
<dbReference type="EMBL" id="NBNE01002579">
    <property type="protein sequence ID" value="OWZ10042.1"/>
    <property type="molecule type" value="Genomic_DNA"/>
</dbReference>